<protein>
    <recommendedName>
        <fullName evidence="2">DNA (cytosine-5-)-methyltransferase</fullName>
    </recommendedName>
</protein>
<dbReference type="InterPro" id="IPR029063">
    <property type="entry name" value="SAM-dependent_MTases_sf"/>
</dbReference>
<name>X0X424_9ZZZZ</name>
<evidence type="ECO:0008006" key="2">
    <source>
        <dbReference type="Google" id="ProtNLM"/>
    </source>
</evidence>
<dbReference type="AlphaFoldDB" id="X0X424"/>
<feature type="non-terminal residue" evidence="1">
    <location>
        <position position="160"/>
    </location>
</feature>
<dbReference type="EMBL" id="BARS01049176">
    <property type="protein sequence ID" value="GAG30172.1"/>
    <property type="molecule type" value="Genomic_DNA"/>
</dbReference>
<dbReference type="SUPFAM" id="SSF53335">
    <property type="entry name" value="S-adenosyl-L-methionine-dependent methyltransferases"/>
    <property type="match status" value="1"/>
</dbReference>
<gene>
    <name evidence="1" type="ORF">S01H1_73582</name>
</gene>
<sequence>MSTKKIILDLCGGTGAWSKPYAEKGYDVRNITLPDYDVRTYRPPENVYGILAAPPCEQFSFAKTTGKPRDLERGMEVVISCLKIIWRCQYKLLSAYAKSTTLKFWAIENPSGLLKRFLGKPVFEFNPYDFGKEYQKHTFLWGWFNLPKKSPIELSPEIKK</sequence>
<reference evidence="1" key="1">
    <citation type="journal article" date="2014" name="Front. Microbiol.">
        <title>High frequency of phylogenetically diverse reductive dehalogenase-homologous genes in deep subseafloor sedimentary metagenomes.</title>
        <authorList>
            <person name="Kawai M."/>
            <person name="Futagami T."/>
            <person name="Toyoda A."/>
            <person name="Takaki Y."/>
            <person name="Nishi S."/>
            <person name="Hori S."/>
            <person name="Arai W."/>
            <person name="Tsubouchi T."/>
            <person name="Morono Y."/>
            <person name="Uchiyama I."/>
            <person name="Ito T."/>
            <person name="Fujiyama A."/>
            <person name="Inagaki F."/>
            <person name="Takami H."/>
        </authorList>
    </citation>
    <scope>NUCLEOTIDE SEQUENCE</scope>
    <source>
        <strain evidence="1">Expedition CK06-06</strain>
    </source>
</reference>
<proteinExistence type="predicted"/>
<organism evidence="1">
    <name type="scientific">marine sediment metagenome</name>
    <dbReference type="NCBI Taxonomy" id="412755"/>
    <lineage>
        <taxon>unclassified sequences</taxon>
        <taxon>metagenomes</taxon>
        <taxon>ecological metagenomes</taxon>
    </lineage>
</organism>
<evidence type="ECO:0000313" key="1">
    <source>
        <dbReference type="EMBL" id="GAG30172.1"/>
    </source>
</evidence>
<accession>X0X424</accession>
<comment type="caution">
    <text evidence="1">The sequence shown here is derived from an EMBL/GenBank/DDBJ whole genome shotgun (WGS) entry which is preliminary data.</text>
</comment>